<dbReference type="InterPro" id="IPR042183">
    <property type="entry name" value="MmgE/PrpD_sf_1"/>
</dbReference>
<dbReference type="InterPro" id="IPR042188">
    <property type="entry name" value="MmgE/PrpD_sf_2"/>
</dbReference>
<organism evidence="4 5">
    <name type="scientific">Planococcus liqunii</name>
    <dbReference type="NCBI Taxonomy" id="3058394"/>
    <lineage>
        <taxon>Bacteria</taxon>
        <taxon>Bacillati</taxon>
        <taxon>Bacillota</taxon>
        <taxon>Bacilli</taxon>
        <taxon>Bacillales</taxon>
        <taxon>Caryophanaceae</taxon>
        <taxon>Planococcus</taxon>
    </lineage>
</organism>
<protein>
    <submittedName>
        <fullName evidence="4">MmgE/PrpD family protein</fullName>
    </submittedName>
</protein>
<evidence type="ECO:0000313" key="5">
    <source>
        <dbReference type="Proteomes" id="UP001172054"/>
    </source>
</evidence>
<comment type="caution">
    <text evidence="4">The sequence shown here is derived from an EMBL/GenBank/DDBJ whole genome shotgun (WGS) entry which is preliminary data.</text>
</comment>
<dbReference type="PANTHER" id="PTHR16943">
    <property type="entry name" value="2-METHYLCITRATE DEHYDRATASE-RELATED"/>
    <property type="match status" value="1"/>
</dbReference>
<keyword evidence="5" id="KW-1185">Reference proteome</keyword>
<evidence type="ECO:0000256" key="1">
    <source>
        <dbReference type="ARBA" id="ARBA00006174"/>
    </source>
</evidence>
<dbReference type="RefSeq" id="WP_301726646.1">
    <property type="nucleotide sequence ID" value="NZ_JAUJWW010000005.1"/>
</dbReference>
<gene>
    <name evidence="4" type="ORF">QWY15_12740</name>
</gene>
<evidence type="ECO:0000313" key="4">
    <source>
        <dbReference type="EMBL" id="MDN7228167.1"/>
    </source>
</evidence>
<evidence type="ECO:0000259" key="2">
    <source>
        <dbReference type="Pfam" id="PF03972"/>
    </source>
</evidence>
<dbReference type="EMBL" id="JAUJWW010000005">
    <property type="protein sequence ID" value="MDN7228167.1"/>
    <property type="molecule type" value="Genomic_DNA"/>
</dbReference>
<dbReference type="Pfam" id="PF03972">
    <property type="entry name" value="MmgE_PrpD_N"/>
    <property type="match status" value="1"/>
</dbReference>
<feature type="domain" description="MmgE/PrpD N-terminal" evidence="2">
    <location>
        <begin position="17"/>
        <end position="248"/>
    </location>
</feature>
<proteinExistence type="inferred from homology"/>
<sequence>MTLSTEWIQAIRIRQKQGLPEKIAEKTKLHIKDTVAISLAAQKRAPTAHQSMLAMAMGASGTGKVIGSPMRLPPGHAAFCNTALAHALDFDDINDLARIHPTPISLAAALAAADAGKPPAIDLVTAVALGNELLCRMGKAIEPKGVGADANWFLSQLFGYFGAAITAGLVLGLTDEELRHAIGLAYMQAAGGKEAGVGTGSQARSIYPAFASMGGVQAALLASQGVTAPSSSMDGPTGFFRIYFGQNLAESQQSILLHTETWAFADTSIKLFPSCRYSHPFIQAALLLRGKTEAQEISRIVIGANETAAMLCRPLAERCRPRTLQDAKFSIPFMVAFALVHGRVDLNNLTEKALDDSNVLQLASLIEIKPAQDNLPGLPPGDIRIFTKSEEFHSVYSLSPDTDPNAVKDKFVQCCSAAEITLPEALWGQLTKQLDYDLADALVNCYK</sequence>
<accession>A0ABT8MTD8</accession>
<dbReference type="InterPro" id="IPR045337">
    <property type="entry name" value="MmgE_PrpD_C"/>
</dbReference>
<evidence type="ECO:0000259" key="3">
    <source>
        <dbReference type="Pfam" id="PF19305"/>
    </source>
</evidence>
<dbReference type="Gene3D" id="3.30.1330.120">
    <property type="entry name" value="2-methylcitrate dehydratase PrpD"/>
    <property type="match status" value="1"/>
</dbReference>
<dbReference type="PANTHER" id="PTHR16943:SF8">
    <property type="entry name" value="2-METHYLCITRATE DEHYDRATASE"/>
    <property type="match status" value="1"/>
</dbReference>
<comment type="similarity">
    <text evidence="1">Belongs to the PrpD family.</text>
</comment>
<dbReference type="Pfam" id="PF19305">
    <property type="entry name" value="MmgE_PrpD_C"/>
    <property type="match status" value="1"/>
</dbReference>
<dbReference type="InterPro" id="IPR005656">
    <property type="entry name" value="MmgE_PrpD"/>
</dbReference>
<name>A0ABT8MTD8_9BACL</name>
<feature type="domain" description="MmgE/PrpD C-terminal" evidence="3">
    <location>
        <begin position="272"/>
        <end position="374"/>
    </location>
</feature>
<dbReference type="InterPro" id="IPR045336">
    <property type="entry name" value="MmgE_PrpD_N"/>
</dbReference>
<dbReference type="Gene3D" id="1.10.4100.10">
    <property type="entry name" value="2-methylcitrate dehydratase PrpD"/>
    <property type="match status" value="1"/>
</dbReference>
<dbReference type="InterPro" id="IPR036148">
    <property type="entry name" value="MmgE/PrpD_sf"/>
</dbReference>
<dbReference type="SUPFAM" id="SSF103378">
    <property type="entry name" value="2-methylcitrate dehydratase PrpD"/>
    <property type="match status" value="1"/>
</dbReference>
<dbReference type="Proteomes" id="UP001172054">
    <property type="component" value="Unassembled WGS sequence"/>
</dbReference>
<reference evidence="4 5" key="1">
    <citation type="submission" date="2023-06" db="EMBL/GenBank/DDBJ databases">
        <title>Novel species in genus Planococcus.</title>
        <authorList>
            <person name="Ning S."/>
        </authorList>
    </citation>
    <scope>NUCLEOTIDE SEQUENCE [LARGE SCALE GENOMIC DNA]</scope>
    <source>
        <strain evidence="4 5">N064</strain>
    </source>
</reference>